<dbReference type="InterPro" id="IPR001969">
    <property type="entry name" value="Aspartic_peptidase_AS"/>
</dbReference>
<evidence type="ECO:0000256" key="8">
    <source>
        <dbReference type="SAM" id="SignalP"/>
    </source>
</evidence>
<evidence type="ECO:0000256" key="6">
    <source>
        <dbReference type="ARBA" id="ARBA00022801"/>
    </source>
</evidence>
<dbReference type="InterPro" id="IPR034161">
    <property type="entry name" value="Pepsin-like_plant"/>
</dbReference>
<evidence type="ECO:0000313" key="10">
    <source>
        <dbReference type="EMBL" id="MBX06730.1"/>
    </source>
</evidence>
<dbReference type="InterPro" id="IPR032799">
    <property type="entry name" value="TAXi_C"/>
</dbReference>
<dbReference type="PANTHER" id="PTHR47967">
    <property type="entry name" value="OS07G0603500 PROTEIN-RELATED"/>
    <property type="match status" value="1"/>
</dbReference>
<keyword evidence="3" id="KW-0964">Secreted</keyword>
<evidence type="ECO:0000256" key="5">
    <source>
        <dbReference type="ARBA" id="ARBA00022750"/>
    </source>
</evidence>
<dbReference type="SUPFAM" id="SSF50630">
    <property type="entry name" value="Acid proteases"/>
    <property type="match status" value="1"/>
</dbReference>
<accession>A0A2P2KLY9</accession>
<feature type="domain" description="Peptidase A1" evidence="9">
    <location>
        <begin position="91"/>
        <end position="414"/>
    </location>
</feature>
<comment type="subcellular location">
    <subcellularLocation>
        <location evidence="1">Secreted</location>
    </subcellularLocation>
</comment>
<feature type="signal peptide" evidence="8">
    <location>
        <begin position="1"/>
        <end position="21"/>
    </location>
</feature>
<dbReference type="InterPro" id="IPR033121">
    <property type="entry name" value="PEPTIDASE_A1"/>
</dbReference>
<dbReference type="EMBL" id="GGEC01026246">
    <property type="protein sequence ID" value="MBX06730.1"/>
    <property type="molecule type" value="Transcribed_RNA"/>
</dbReference>
<dbReference type="AlphaFoldDB" id="A0A2P2KLY9"/>
<evidence type="ECO:0000256" key="1">
    <source>
        <dbReference type="ARBA" id="ARBA00004613"/>
    </source>
</evidence>
<comment type="similarity">
    <text evidence="2">Belongs to the peptidase A1 family.</text>
</comment>
<name>A0A2P2KLY9_RHIMU</name>
<keyword evidence="4 10" id="KW-0645">Protease</keyword>
<dbReference type="GO" id="GO:0004190">
    <property type="term" value="F:aspartic-type endopeptidase activity"/>
    <property type="evidence" value="ECO:0007669"/>
    <property type="project" value="UniProtKB-KW"/>
</dbReference>
<dbReference type="CDD" id="cd05476">
    <property type="entry name" value="pepsin_A_like_plant"/>
    <property type="match status" value="1"/>
</dbReference>
<feature type="chain" id="PRO_5015111132" evidence="8">
    <location>
        <begin position="22"/>
        <end position="421"/>
    </location>
</feature>
<evidence type="ECO:0000256" key="2">
    <source>
        <dbReference type="ARBA" id="ARBA00007447"/>
    </source>
</evidence>
<dbReference type="PROSITE" id="PS51767">
    <property type="entry name" value="PEPTIDASE_A1"/>
    <property type="match status" value="1"/>
</dbReference>
<keyword evidence="6" id="KW-0378">Hydrolase</keyword>
<sequence length="421" mass="45422">MQKLFCLSTLIISNLVLIAYGAASPKSVPFSFSINLIHVDSPLSPFHNHSLTSSELLRLAAHRSATRIDQFQKTLDQKAVQSTIYPGRGEFLMKLSIGTPPVELYPTADTGSELIWVQCSPQQTTFFDPSASSTNQELLCSSQSCQGTLIEGCSSSNECVYNVTYADRSQSRGILSTDTFTFDSTAGQAVAFPASVFGCGYDTRFPRPTDGIVGLDIGPLSLVSQLSDQIDRKFSYCLVPLSSGATSKLRFGPDAIMSGAGVVSTPFVTKSNANFYCLTLEGISVGPERTQTPQGQGNIIIDSGTTLTYLETSFYNELEAIVKETIGGQTETDPSGIFKLCYGAQSAAAITSLEMVFHFSGADLLLQSDRTFQGVDDLICMNIVPNDALSIFGNLVQVNFQVEYDLQARQVSFAPADCTQK</sequence>
<keyword evidence="8" id="KW-0732">Signal</keyword>
<dbReference type="GO" id="GO:0006508">
    <property type="term" value="P:proteolysis"/>
    <property type="evidence" value="ECO:0007669"/>
    <property type="project" value="UniProtKB-KW"/>
</dbReference>
<evidence type="ECO:0000256" key="7">
    <source>
        <dbReference type="ARBA" id="ARBA00023180"/>
    </source>
</evidence>
<dbReference type="PANTHER" id="PTHR47967:SF138">
    <property type="entry name" value="ASPARTIC PROTEINASE CDR1-LIKE"/>
    <property type="match status" value="1"/>
</dbReference>
<dbReference type="InterPro" id="IPR051708">
    <property type="entry name" value="Plant_Aspart_Prot_A1"/>
</dbReference>
<protein>
    <submittedName>
        <fullName evidence="10">Eukaryotic aspartyl protease family protein</fullName>
    </submittedName>
</protein>
<dbReference type="Gene3D" id="2.40.70.10">
    <property type="entry name" value="Acid Proteases"/>
    <property type="match status" value="2"/>
</dbReference>
<reference evidence="10" key="1">
    <citation type="submission" date="2018-02" db="EMBL/GenBank/DDBJ databases">
        <title>Rhizophora mucronata_Transcriptome.</title>
        <authorList>
            <person name="Meera S.P."/>
            <person name="Sreeshan A."/>
            <person name="Augustine A."/>
        </authorList>
    </citation>
    <scope>NUCLEOTIDE SEQUENCE</scope>
    <source>
        <tissue evidence="10">Leaf</tissue>
    </source>
</reference>
<dbReference type="Pfam" id="PF14541">
    <property type="entry name" value="TAXi_C"/>
    <property type="match status" value="1"/>
</dbReference>
<dbReference type="FunFam" id="2.40.70.10:FF:000050">
    <property type="entry name" value="Aspartic proteinase CDR1"/>
    <property type="match status" value="1"/>
</dbReference>
<evidence type="ECO:0000256" key="3">
    <source>
        <dbReference type="ARBA" id="ARBA00022525"/>
    </source>
</evidence>
<keyword evidence="5" id="KW-0064">Aspartyl protease</keyword>
<keyword evidence="7" id="KW-0325">Glycoprotein</keyword>
<dbReference type="PROSITE" id="PS00141">
    <property type="entry name" value="ASP_PROTEASE"/>
    <property type="match status" value="1"/>
</dbReference>
<evidence type="ECO:0000256" key="4">
    <source>
        <dbReference type="ARBA" id="ARBA00022670"/>
    </source>
</evidence>
<evidence type="ECO:0000259" key="9">
    <source>
        <dbReference type="PROSITE" id="PS51767"/>
    </source>
</evidence>
<dbReference type="GO" id="GO:0005576">
    <property type="term" value="C:extracellular region"/>
    <property type="evidence" value="ECO:0007669"/>
    <property type="project" value="UniProtKB-SubCell"/>
</dbReference>
<dbReference type="Pfam" id="PF14543">
    <property type="entry name" value="TAXi_N"/>
    <property type="match status" value="1"/>
</dbReference>
<dbReference type="InterPro" id="IPR021109">
    <property type="entry name" value="Peptidase_aspartic_dom_sf"/>
</dbReference>
<proteinExistence type="inferred from homology"/>
<dbReference type="InterPro" id="IPR032861">
    <property type="entry name" value="TAXi_N"/>
</dbReference>
<organism evidence="10">
    <name type="scientific">Rhizophora mucronata</name>
    <name type="common">Asiatic mangrove</name>
    <dbReference type="NCBI Taxonomy" id="61149"/>
    <lineage>
        <taxon>Eukaryota</taxon>
        <taxon>Viridiplantae</taxon>
        <taxon>Streptophyta</taxon>
        <taxon>Embryophyta</taxon>
        <taxon>Tracheophyta</taxon>
        <taxon>Spermatophyta</taxon>
        <taxon>Magnoliopsida</taxon>
        <taxon>eudicotyledons</taxon>
        <taxon>Gunneridae</taxon>
        <taxon>Pentapetalae</taxon>
        <taxon>rosids</taxon>
        <taxon>fabids</taxon>
        <taxon>Malpighiales</taxon>
        <taxon>Rhizophoraceae</taxon>
        <taxon>Rhizophora</taxon>
    </lineage>
</organism>